<dbReference type="InterPro" id="IPR008166">
    <property type="entry name" value="Glyco_transf_92"/>
</dbReference>
<keyword evidence="5" id="KW-0812">Transmembrane</keyword>
<evidence type="ECO:0000256" key="7">
    <source>
        <dbReference type="ARBA" id="ARBA00023136"/>
    </source>
</evidence>
<keyword evidence="4 8" id="KW-0808">Transferase</keyword>
<evidence type="ECO:0000256" key="6">
    <source>
        <dbReference type="ARBA" id="ARBA00022989"/>
    </source>
</evidence>
<accession>A0AA36H0G0</accession>
<dbReference type="GO" id="GO:0005737">
    <property type="term" value="C:cytoplasm"/>
    <property type="evidence" value="ECO:0007669"/>
    <property type="project" value="TreeGrafter"/>
</dbReference>
<dbReference type="AlphaFoldDB" id="A0AA36H0G0"/>
<keyword evidence="3 8" id="KW-0328">Glycosyltransferase</keyword>
<keyword evidence="7" id="KW-0472">Membrane</keyword>
<evidence type="ECO:0000256" key="2">
    <source>
        <dbReference type="ARBA" id="ARBA00007647"/>
    </source>
</evidence>
<protein>
    <recommendedName>
        <fullName evidence="8">Glycosyltransferase family 92 protein</fullName>
        <ecNumber evidence="8">2.4.1.-</ecNumber>
    </recommendedName>
</protein>
<evidence type="ECO:0000256" key="4">
    <source>
        <dbReference type="ARBA" id="ARBA00022679"/>
    </source>
</evidence>
<comment type="subcellular location">
    <subcellularLocation>
        <location evidence="1">Membrane</location>
        <topology evidence="1">Single-pass membrane protein</topology>
    </subcellularLocation>
</comment>
<evidence type="ECO:0000256" key="8">
    <source>
        <dbReference type="RuleBase" id="RU366017"/>
    </source>
</evidence>
<proteinExistence type="inferred from homology"/>
<evidence type="ECO:0000313" key="10">
    <source>
        <dbReference type="Proteomes" id="UP001176961"/>
    </source>
</evidence>
<reference evidence="9" key="1">
    <citation type="submission" date="2023-07" db="EMBL/GenBank/DDBJ databases">
        <authorList>
            <consortium name="CYATHOMIX"/>
        </authorList>
    </citation>
    <scope>NUCLEOTIDE SEQUENCE</scope>
    <source>
        <strain evidence="9">N/A</strain>
    </source>
</reference>
<evidence type="ECO:0000256" key="1">
    <source>
        <dbReference type="ARBA" id="ARBA00004167"/>
    </source>
</evidence>
<keyword evidence="10" id="KW-1185">Reference proteome</keyword>
<dbReference type="EC" id="2.4.1.-" evidence="8"/>
<sequence>MHLLHIIFSPLRSQTENLGGLDHFYLYVKKIDDYSYKLLKSYEADGVAEVIHLKGIIEGDKQYAEVQDCLQRNRYRSRYVIFADLDERILPTGNISLASFVRKKMKNNPDVGSLWLGARWVLRTTRVPQIYEGDATLLNHLPTLIFHNTSSISPHPASPKCIVDPTKVFWLWVHRVKYFFPEYRNLYVHESVVYIRHYRDVAAGDWGRKWKPYVDEMCEWSLTPYPPHLMKALYDRVKKRLDQVYIKNRQK</sequence>
<gene>
    <name evidence="9" type="ORF">CYNAS_LOCUS13721</name>
</gene>
<keyword evidence="6" id="KW-1133">Transmembrane helix</keyword>
<name>A0AA36H0G0_CYLNA</name>
<dbReference type="PANTHER" id="PTHR21461">
    <property type="entry name" value="GLYCOSYLTRANSFERASE FAMILY 92 PROTEIN"/>
    <property type="match status" value="1"/>
</dbReference>
<comment type="similarity">
    <text evidence="2 8">Belongs to the glycosyltransferase 92 family.</text>
</comment>
<comment type="caution">
    <text evidence="9">The sequence shown here is derived from an EMBL/GenBank/DDBJ whole genome shotgun (WGS) entry which is preliminary data.</text>
</comment>
<dbReference type="EMBL" id="CATQJL010000305">
    <property type="protein sequence ID" value="CAJ0601738.1"/>
    <property type="molecule type" value="Genomic_DNA"/>
</dbReference>
<organism evidence="9 10">
    <name type="scientific">Cylicocyclus nassatus</name>
    <name type="common">Nematode worm</name>
    <dbReference type="NCBI Taxonomy" id="53992"/>
    <lineage>
        <taxon>Eukaryota</taxon>
        <taxon>Metazoa</taxon>
        <taxon>Ecdysozoa</taxon>
        <taxon>Nematoda</taxon>
        <taxon>Chromadorea</taxon>
        <taxon>Rhabditida</taxon>
        <taxon>Rhabditina</taxon>
        <taxon>Rhabditomorpha</taxon>
        <taxon>Strongyloidea</taxon>
        <taxon>Strongylidae</taxon>
        <taxon>Cylicocyclus</taxon>
    </lineage>
</organism>
<dbReference type="GO" id="GO:0016020">
    <property type="term" value="C:membrane"/>
    <property type="evidence" value="ECO:0007669"/>
    <property type="project" value="UniProtKB-SubCell"/>
</dbReference>
<evidence type="ECO:0000313" key="9">
    <source>
        <dbReference type="EMBL" id="CAJ0601738.1"/>
    </source>
</evidence>
<evidence type="ECO:0000256" key="3">
    <source>
        <dbReference type="ARBA" id="ARBA00022676"/>
    </source>
</evidence>
<dbReference type="Pfam" id="PF01697">
    <property type="entry name" value="Glyco_transf_92"/>
    <property type="match status" value="1"/>
</dbReference>
<dbReference type="GO" id="GO:0016757">
    <property type="term" value="F:glycosyltransferase activity"/>
    <property type="evidence" value="ECO:0007669"/>
    <property type="project" value="UniProtKB-UniRule"/>
</dbReference>
<evidence type="ECO:0000256" key="5">
    <source>
        <dbReference type="ARBA" id="ARBA00022692"/>
    </source>
</evidence>
<dbReference type="Proteomes" id="UP001176961">
    <property type="component" value="Unassembled WGS sequence"/>
</dbReference>
<dbReference type="PANTHER" id="PTHR21461:SF40">
    <property type="entry name" value="GLYCOSYLTRANSFERASE FAMILY 92 PROTEIN"/>
    <property type="match status" value="1"/>
</dbReference>